<dbReference type="OrthoDB" id="5332336at2759"/>
<dbReference type="Pfam" id="PF02868">
    <property type="entry name" value="Peptidase_M4_C"/>
    <property type="match status" value="1"/>
</dbReference>
<keyword evidence="3" id="KW-0479">Metal-binding</keyword>
<name>A0A6G1GFN3_9PEZI</name>
<gene>
    <name evidence="9 11" type="ORF">P152DRAFT_464137</name>
</gene>
<dbReference type="InterPro" id="IPR013856">
    <property type="entry name" value="Peptidase_M4_domain"/>
</dbReference>
<reference evidence="9 11" key="1">
    <citation type="submission" date="2020-01" db="EMBL/GenBank/DDBJ databases">
        <authorList>
            <consortium name="DOE Joint Genome Institute"/>
            <person name="Haridas S."/>
            <person name="Albert R."/>
            <person name="Binder M."/>
            <person name="Bloem J."/>
            <person name="Labutti K."/>
            <person name="Salamov A."/>
            <person name="Andreopoulos B."/>
            <person name="Baker S.E."/>
            <person name="Barry K."/>
            <person name="Bills G."/>
            <person name="Bluhm B.H."/>
            <person name="Cannon C."/>
            <person name="Castanera R."/>
            <person name="Culley D.E."/>
            <person name="Daum C."/>
            <person name="Ezra D."/>
            <person name="Gonzalez J.B."/>
            <person name="Henrissat B."/>
            <person name="Kuo A."/>
            <person name="Liang C."/>
            <person name="Lipzen A."/>
            <person name="Lutzoni F."/>
            <person name="Magnuson J."/>
            <person name="Mondo S."/>
            <person name="Nolan M."/>
            <person name="Ohm R."/>
            <person name="Pangilinan J."/>
            <person name="Park H.-J."/>
            <person name="Ramirez L."/>
            <person name="Alfaro M."/>
            <person name="Sun H."/>
            <person name="Tritt A."/>
            <person name="Yoshinaga Y."/>
            <person name="Zwiers L.-H."/>
            <person name="Turgeon B.G."/>
            <person name="Goodwin S.B."/>
            <person name="Spatafora J.W."/>
            <person name="Crous P.W."/>
            <person name="Grigoriev I.V."/>
        </authorList>
    </citation>
    <scope>NUCLEOTIDE SEQUENCE</scope>
    <source>
        <strain evidence="9 11">CBS 781.70</strain>
    </source>
</reference>
<evidence type="ECO:0000259" key="7">
    <source>
        <dbReference type="Pfam" id="PF01447"/>
    </source>
</evidence>
<proteinExistence type="inferred from homology"/>
<dbReference type="SUPFAM" id="SSF55486">
    <property type="entry name" value="Metalloproteases ('zincins'), catalytic domain"/>
    <property type="match status" value="1"/>
</dbReference>
<reference evidence="11" key="2">
    <citation type="submission" date="2020-04" db="EMBL/GenBank/DDBJ databases">
        <authorList>
            <consortium name="NCBI Genome Project"/>
        </authorList>
    </citation>
    <scope>NUCLEOTIDE SEQUENCE</scope>
    <source>
        <strain evidence="11">CBS 781.70</strain>
    </source>
</reference>
<keyword evidence="5" id="KW-0862">Zinc</keyword>
<dbReference type="AlphaFoldDB" id="A0A6G1GFN3"/>
<dbReference type="InterPro" id="IPR023612">
    <property type="entry name" value="Peptidase_M4"/>
</dbReference>
<dbReference type="Pfam" id="PF01447">
    <property type="entry name" value="Peptidase_M4"/>
    <property type="match status" value="1"/>
</dbReference>
<evidence type="ECO:0000313" key="11">
    <source>
        <dbReference type="RefSeq" id="XP_033538291.1"/>
    </source>
</evidence>
<dbReference type="GO" id="GO:0046872">
    <property type="term" value="F:metal ion binding"/>
    <property type="evidence" value="ECO:0007669"/>
    <property type="project" value="UniProtKB-KW"/>
</dbReference>
<evidence type="ECO:0000256" key="2">
    <source>
        <dbReference type="ARBA" id="ARBA00022670"/>
    </source>
</evidence>
<keyword evidence="10" id="KW-1185">Reference proteome</keyword>
<evidence type="ECO:0000256" key="1">
    <source>
        <dbReference type="ARBA" id="ARBA00009388"/>
    </source>
</evidence>
<evidence type="ECO:0000256" key="6">
    <source>
        <dbReference type="ARBA" id="ARBA00023049"/>
    </source>
</evidence>
<keyword evidence="6" id="KW-0482">Metalloprotease</keyword>
<dbReference type="InterPro" id="IPR052759">
    <property type="entry name" value="Metalloprotease_M4"/>
</dbReference>
<dbReference type="GO" id="GO:0006508">
    <property type="term" value="P:proteolysis"/>
    <property type="evidence" value="ECO:0007669"/>
    <property type="project" value="UniProtKB-KW"/>
</dbReference>
<keyword evidence="4" id="KW-0378">Hydrolase</keyword>
<dbReference type="Proteomes" id="UP000504638">
    <property type="component" value="Unplaced"/>
</dbReference>
<dbReference type="InterPro" id="IPR027268">
    <property type="entry name" value="Peptidase_M4/M1_CTD_sf"/>
</dbReference>
<sequence length="277" mass="30741">MSSPVKKCSLSEKLRTPKKHVCSFIPPHILRSIATSDRADDDMKTAARTTLDSMGSVHEHRLRARTIYDLGNTSKLPGKVARTEGASRVKDRDVNNVYEGFNNAYWDGERMVFGDGDGIVFHGICNSLDVIAHELTHGLTQFTANFEYEGESGALNESMSDVFACMVEQKQMNQTVHQADWLIGQTIFPVAFKGTALRSLKDPGNAYVNDPVLGTDPQPKDYASRESVKPTSTFKQFSELTVHVASKHDCVDEVTQAWKTVSVKMGDMMKTVKGWGF</sequence>
<evidence type="ECO:0000256" key="3">
    <source>
        <dbReference type="ARBA" id="ARBA00022723"/>
    </source>
</evidence>
<dbReference type="PANTHER" id="PTHR43579:SF1">
    <property type="entry name" value="NEUTRAL METALLOPROTEINASE"/>
    <property type="match status" value="1"/>
</dbReference>
<reference evidence="11" key="3">
    <citation type="submission" date="2025-04" db="UniProtKB">
        <authorList>
            <consortium name="RefSeq"/>
        </authorList>
    </citation>
    <scope>IDENTIFICATION</scope>
    <source>
        <strain evidence="11">CBS 781.70</strain>
    </source>
</reference>
<dbReference type="GO" id="GO:0004222">
    <property type="term" value="F:metalloendopeptidase activity"/>
    <property type="evidence" value="ECO:0007669"/>
    <property type="project" value="InterPro"/>
</dbReference>
<dbReference type="PANTHER" id="PTHR43579">
    <property type="match status" value="1"/>
</dbReference>
<feature type="domain" description="Peptidase M4" evidence="7">
    <location>
        <begin position="98"/>
        <end position="141"/>
    </location>
</feature>
<accession>A0A6G1GFN3</accession>
<dbReference type="InterPro" id="IPR001570">
    <property type="entry name" value="Peptidase_M4_C_domain"/>
</dbReference>
<dbReference type="GeneID" id="54421114"/>
<organism evidence="9">
    <name type="scientific">Eremomyces bilateralis CBS 781.70</name>
    <dbReference type="NCBI Taxonomy" id="1392243"/>
    <lineage>
        <taxon>Eukaryota</taxon>
        <taxon>Fungi</taxon>
        <taxon>Dikarya</taxon>
        <taxon>Ascomycota</taxon>
        <taxon>Pezizomycotina</taxon>
        <taxon>Dothideomycetes</taxon>
        <taxon>Dothideomycetes incertae sedis</taxon>
        <taxon>Eremomycetales</taxon>
        <taxon>Eremomycetaceae</taxon>
        <taxon>Eremomyces</taxon>
    </lineage>
</organism>
<dbReference type="PRINTS" id="PR00730">
    <property type="entry name" value="THERMOLYSIN"/>
</dbReference>
<dbReference type="Gene3D" id="3.10.170.10">
    <property type="match status" value="2"/>
</dbReference>
<evidence type="ECO:0000259" key="8">
    <source>
        <dbReference type="Pfam" id="PF02868"/>
    </source>
</evidence>
<dbReference type="RefSeq" id="XP_033538291.1">
    <property type="nucleotide sequence ID" value="XM_033680544.1"/>
</dbReference>
<evidence type="ECO:0000256" key="5">
    <source>
        <dbReference type="ARBA" id="ARBA00022833"/>
    </source>
</evidence>
<evidence type="ECO:0000313" key="10">
    <source>
        <dbReference type="Proteomes" id="UP000504638"/>
    </source>
</evidence>
<dbReference type="Gene3D" id="1.10.390.10">
    <property type="entry name" value="Neutral Protease Domain 2"/>
    <property type="match status" value="1"/>
</dbReference>
<keyword evidence="2" id="KW-0645">Protease</keyword>
<comment type="similarity">
    <text evidence="1">Belongs to the peptidase M4 family.</text>
</comment>
<protein>
    <submittedName>
        <fullName evidence="9 11">Zincin</fullName>
    </submittedName>
</protein>
<feature type="domain" description="Peptidase M4 C-terminal" evidence="8">
    <location>
        <begin position="144"/>
        <end position="223"/>
    </location>
</feature>
<evidence type="ECO:0000313" key="9">
    <source>
        <dbReference type="EMBL" id="KAF1816660.1"/>
    </source>
</evidence>
<evidence type="ECO:0000256" key="4">
    <source>
        <dbReference type="ARBA" id="ARBA00022801"/>
    </source>
</evidence>
<dbReference type="EMBL" id="ML975150">
    <property type="protein sequence ID" value="KAF1816660.1"/>
    <property type="molecule type" value="Genomic_DNA"/>
</dbReference>